<evidence type="ECO:0000256" key="1">
    <source>
        <dbReference type="SAM" id="Coils"/>
    </source>
</evidence>
<comment type="caution">
    <text evidence="2">The sequence shown here is derived from an EMBL/GenBank/DDBJ whole genome shotgun (WGS) entry which is preliminary data.</text>
</comment>
<dbReference type="AlphaFoldDB" id="A0A7J4GSD0"/>
<protein>
    <submittedName>
        <fullName evidence="2">Uncharacterized protein</fullName>
    </submittedName>
</protein>
<gene>
    <name evidence="2" type="ORF">EYQ70_03415</name>
</gene>
<feature type="coiled-coil region" evidence="1">
    <location>
        <begin position="1"/>
        <end position="59"/>
    </location>
</feature>
<evidence type="ECO:0000313" key="2">
    <source>
        <dbReference type="EMBL" id="HIF37438.1"/>
    </source>
</evidence>
<proteinExistence type="predicted"/>
<sequence>MDNIEDKILEALKELERWQNREIKVKKRLERNDADISELDRIKEQITHYEGLLQDMKKKISSTDVSRTIFRSSNQ</sequence>
<evidence type="ECO:0000313" key="3">
    <source>
        <dbReference type="Proteomes" id="UP000585802"/>
    </source>
</evidence>
<organism evidence="2 3">
    <name type="scientific">Marine Group III euryarchaeote</name>
    <dbReference type="NCBI Taxonomy" id="2173149"/>
    <lineage>
        <taxon>Archaea</taxon>
        <taxon>Methanobacteriati</taxon>
        <taxon>Thermoplasmatota</taxon>
        <taxon>Thermoplasmata</taxon>
        <taxon>Candidatus Thermoprofundales</taxon>
    </lineage>
</organism>
<dbReference type="Proteomes" id="UP000585802">
    <property type="component" value="Unassembled WGS sequence"/>
</dbReference>
<reference evidence="3" key="1">
    <citation type="journal article" date="2019" name="bioRxiv">
        <title>Genome diversification in globally distributed novel marine Proteobacteria is linked to environmental adaptation.</title>
        <authorList>
            <person name="Zhou Z."/>
            <person name="Tran P.Q."/>
            <person name="Kieft K."/>
            <person name="Anantharaman K."/>
        </authorList>
    </citation>
    <scope>NUCLEOTIDE SEQUENCE [LARGE SCALE GENOMIC DNA]</scope>
</reference>
<name>A0A7J4GSD0_9ARCH</name>
<dbReference type="EMBL" id="DUCX01000053">
    <property type="protein sequence ID" value="HIF37438.1"/>
    <property type="molecule type" value="Genomic_DNA"/>
</dbReference>
<accession>A0A7J4GSD0</accession>
<keyword evidence="1" id="KW-0175">Coiled coil</keyword>